<keyword evidence="3" id="KW-1185">Reference proteome</keyword>
<evidence type="ECO:0000313" key="3">
    <source>
        <dbReference type="Proteomes" id="UP000219338"/>
    </source>
</evidence>
<evidence type="ECO:0008006" key="4">
    <source>
        <dbReference type="Google" id="ProtNLM"/>
    </source>
</evidence>
<feature type="region of interest" description="Disordered" evidence="1">
    <location>
        <begin position="32"/>
        <end position="55"/>
    </location>
</feature>
<name>A0A284R955_ARMOS</name>
<dbReference type="OrthoDB" id="5418601at2759"/>
<reference evidence="3" key="1">
    <citation type="journal article" date="2017" name="Nat. Ecol. Evol.">
        <title>Genome expansion and lineage-specific genetic innovations in the forest pathogenic fungi Armillaria.</title>
        <authorList>
            <person name="Sipos G."/>
            <person name="Prasanna A.N."/>
            <person name="Walter M.C."/>
            <person name="O'Connor E."/>
            <person name="Balint B."/>
            <person name="Krizsan K."/>
            <person name="Kiss B."/>
            <person name="Hess J."/>
            <person name="Varga T."/>
            <person name="Slot J."/>
            <person name="Riley R."/>
            <person name="Boka B."/>
            <person name="Rigling D."/>
            <person name="Barry K."/>
            <person name="Lee J."/>
            <person name="Mihaltcheva S."/>
            <person name="LaButti K."/>
            <person name="Lipzen A."/>
            <person name="Waldron R."/>
            <person name="Moloney N.M."/>
            <person name="Sperisen C."/>
            <person name="Kredics L."/>
            <person name="Vagvoelgyi C."/>
            <person name="Patrignani A."/>
            <person name="Fitzpatrick D."/>
            <person name="Nagy I."/>
            <person name="Doyle S."/>
            <person name="Anderson J.B."/>
            <person name="Grigoriev I.V."/>
            <person name="Gueldener U."/>
            <person name="Muensterkoetter M."/>
            <person name="Nagy L.G."/>
        </authorList>
    </citation>
    <scope>NUCLEOTIDE SEQUENCE [LARGE SCALE GENOMIC DNA]</scope>
    <source>
        <strain evidence="3">C18/9</strain>
    </source>
</reference>
<dbReference type="EMBL" id="FUEG01000006">
    <property type="protein sequence ID" value="SJL05277.1"/>
    <property type="molecule type" value="Genomic_DNA"/>
</dbReference>
<accession>A0A284R955</accession>
<dbReference type="AlphaFoldDB" id="A0A284R955"/>
<dbReference type="OMA" id="MELWESE"/>
<organism evidence="2 3">
    <name type="scientific">Armillaria ostoyae</name>
    <name type="common">Armillaria root rot fungus</name>
    <dbReference type="NCBI Taxonomy" id="47428"/>
    <lineage>
        <taxon>Eukaryota</taxon>
        <taxon>Fungi</taxon>
        <taxon>Dikarya</taxon>
        <taxon>Basidiomycota</taxon>
        <taxon>Agaricomycotina</taxon>
        <taxon>Agaricomycetes</taxon>
        <taxon>Agaricomycetidae</taxon>
        <taxon>Agaricales</taxon>
        <taxon>Marasmiineae</taxon>
        <taxon>Physalacriaceae</taxon>
        <taxon>Armillaria</taxon>
    </lineage>
</organism>
<feature type="compositionally biased region" description="Basic and acidic residues" evidence="1">
    <location>
        <begin position="33"/>
        <end position="54"/>
    </location>
</feature>
<protein>
    <recommendedName>
        <fullName evidence="4">Heterokaryon incompatibility domain-containing protein</fullName>
    </recommendedName>
</protein>
<evidence type="ECO:0000313" key="2">
    <source>
        <dbReference type="EMBL" id="SJL05277.1"/>
    </source>
</evidence>
<proteinExistence type="predicted"/>
<evidence type="ECO:0000256" key="1">
    <source>
        <dbReference type="SAM" id="MobiDB-lite"/>
    </source>
</evidence>
<gene>
    <name evidence="2" type="ORF">ARMOST_08643</name>
</gene>
<dbReference type="Proteomes" id="UP000219338">
    <property type="component" value="Unassembled WGS sequence"/>
</dbReference>
<sequence>MYLLSSARSYWESVKLTTKKAVYKWTHRKAPRKPLEDANHNSDSNRGDAGRPLRPEVTITSQTEIGQTEEFVKVPNQRAYTSRKPVISSSLANIPCSTLGIQGLLDLLNTTLGTSYTLDTPSLSSILGDCIAQKYDFGTAYSRLRSAWWHWDQSSIIQMELWESEARDIDRRRQAIKGSRIVDSNVPPRRVWDLYSNRVVPYWFSWAALQFGYERPEPISHAWVDEVDRVDVWTPINGYEWPVPIPKGANLDLIRIEMLNLGLEYTWLDVLCLRQRGGPREDLREEEWKLDVPTIGGIYRTKTVVCYLSGLGLPLSLKAGDLESDRCWFRRAWTVQEVGYKKVIAGDTPDGPMHAELVDEVGNYEEEVLTKFHKQLQSTNITSNGLYDALSAMQDRISTNPVDKVAGLAFSLWTYSIPAYYGSQSLEDAWTALIDEMHSFYWAGLFFTYPEPGTACKKWRPSWKQVMTKPLPNDRGVQLEAGYVERDNDDWWEGLHIERGFVRGFAMGGVEGLEHSEQCGELVVEDVDGIAHAFNILASHQYPIPEDTYTLLGSDPTPWADKICSLQYWVVGRRLPSERFEKVSVFTMSDSNEIKRLVELGLSSKSRSILA</sequence>